<dbReference type="Proteomes" id="UP001597187">
    <property type="component" value="Unassembled WGS sequence"/>
</dbReference>
<reference evidence="2 3" key="1">
    <citation type="journal article" date="2019" name="Int. J. Syst. Evol. Microbiol.">
        <title>The Global Catalogue of Microorganisms (GCM) 10K type strain sequencing project: providing services to taxonomists for standard genome sequencing and annotation.</title>
        <authorList>
            <consortium name="The Broad Institute Genomics Platform"/>
            <consortium name="The Broad Institute Genome Sequencing Center for Infectious Disease"/>
            <person name="Wu L."/>
            <person name="Ma J."/>
        </authorList>
    </citation>
    <scope>NUCLEOTIDE SEQUENCE [LARGE SCALE GENOMIC DNA]</scope>
    <source>
        <strain evidence="2 3">CGMCC 1.12563</strain>
    </source>
</reference>
<accession>A0ABD6AS25</accession>
<proteinExistence type="predicted"/>
<evidence type="ECO:0000313" key="2">
    <source>
        <dbReference type="EMBL" id="MFD1512131.1"/>
    </source>
</evidence>
<dbReference type="EMBL" id="JBHUDC010000002">
    <property type="protein sequence ID" value="MFD1512131.1"/>
    <property type="molecule type" value="Genomic_DNA"/>
</dbReference>
<dbReference type="RefSeq" id="WP_250872119.1">
    <property type="nucleotide sequence ID" value="NZ_JALXFV010000002.1"/>
</dbReference>
<name>A0ABD6AS25_9EURY</name>
<keyword evidence="1" id="KW-0472">Membrane</keyword>
<comment type="caution">
    <text evidence="2">The sequence shown here is derived from an EMBL/GenBank/DDBJ whole genome shotgun (WGS) entry which is preliminary data.</text>
</comment>
<keyword evidence="1" id="KW-0812">Transmembrane</keyword>
<keyword evidence="1" id="KW-1133">Transmembrane helix</keyword>
<gene>
    <name evidence="2" type="ORF">ACFSBT_02410</name>
</gene>
<organism evidence="2 3">
    <name type="scientific">Halomarina rubra</name>
    <dbReference type="NCBI Taxonomy" id="2071873"/>
    <lineage>
        <taxon>Archaea</taxon>
        <taxon>Methanobacteriati</taxon>
        <taxon>Methanobacteriota</taxon>
        <taxon>Stenosarchaea group</taxon>
        <taxon>Halobacteria</taxon>
        <taxon>Halobacteriales</taxon>
        <taxon>Natronomonadaceae</taxon>
        <taxon>Halomarina</taxon>
    </lineage>
</organism>
<dbReference type="AlphaFoldDB" id="A0ABD6AS25"/>
<sequence length="67" mass="7261">MSLTDILSSKNTRTLSALSMLAEAGLALYRGNKQVAAMLAGAAVLAYRFSWVGVVLELAIRLYQKSR</sequence>
<keyword evidence="3" id="KW-1185">Reference proteome</keyword>
<feature type="transmembrane region" description="Helical" evidence="1">
    <location>
        <begin position="35"/>
        <end position="60"/>
    </location>
</feature>
<evidence type="ECO:0000313" key="3">
    <source>
        <dbReference type="Proteomes" id="UP001597187"/>
    </source>
</evidence>
<evidence type="ECO:0000256" key="1">
    <source>
        <dbReference type="SAM" id="Phobius"/>
    </source>
</evidence>
<protein>
    <submittedName>
        <fullName evidence="2">Uncharacterized protein</fullName>
    </submittedName>
</protein>